<feature type="compositionally biased region" description="Polar residues" evidence="1">
    <location>
        <begin position="26"/>
        <end position="43"/>
    </location>
</feature>
<accession>A0AAV4YD97</accession>
<organism evidence="2 3">
    <name type="scientific">Caerostris extrusa</name>
    <name type="common">Bark spider</name>
    <name type="synonym">Caerostris bankana</name>
    <dbReference type="NCBI Taxonomy" id="172846"/>
    <lineage>
        <taxon>Eukaryota</taxon>
        <taxon>Metazoa</taxon>
        <taxon>Ecdysozoa</taxon>
        <taxon>Arthropoda</taxon>
        <taxon>Chelicerata</taxon>
        <taxon>Arachnida</taxon>
        <taxon>Araneae</taxon>
        <taxon>Araneomorphae</taxon>
        <taxon>Entelegynae</taxon>
        <taxon>Araneoidea</taxon>
        <taxon>Araneidae</taxon>
        <taxon>Caerostris</taxon>
    </lineage>
</organism>
<dbReference type="AlphaFoldDB" id="A0AAV4YD97"/>
<feature type="compositionally biased region" description="Polar residues" evidence="1">
    <location>
        <begin position="76"/>
        <end position="85"/>
    </location>
</feature>
<feature type="region of interest" description="Disordered" evidence="1">
    <location>
        <begin position="25"/>
        <end position="85"/>
    </location>
</feature>
<dbReference type="EMBL" id="BPLR01001699">
    <property type="protein sequence ID" value="GIZ04194.1"/>
    <property type="molecule type" value="Genomic_DNA"/>
</dbReference>
<feature type="compositionally biased region" description="Basic residues" evidence="1">
    <location>
        <begin position="47"/>
        <end position="63"/>
    </location>
</feature>
<name>A0AAV4YD97_CAEEX</name>
<comment type="caution">
    <text evidence="2">The sequence shown here is derived from an EMBL/GenBank/DDBJ whole genome shotgun (WGS) entry which is preliminary data.</text>
</comment>
<keyword evidence="3" id="KW-1185">Reference proteome</keyword>
<evidence type="ECO:0000313" key="3">
    <source>
        <dbReference type="Proteomes" id="UP001054945"/>
    </source>
</evidence>
<proteinExistence type="predicted"/>
<evidence type="ECO:0000313" key="2">
    <source>
        <dbReference type="EMBL" id="GIZ04194.1"/>
    </source>
</evidence>
<reference evidence="2 3" key="1">
    <citation type="submission" date="2021-06" db="EMBL/GenBank/DDBJ databases">
        <title>Caerostris extrusa draft genome.</title>
        <authorList>
            <person name="Kono N."/>
            <person name="Arakawa K."/>
        </authorList>
    </citation>
    <scope>NUCLEOTIDE SEQUENCE [LARGE SCALE GENOMIC DNA]</scope>
</reference>
<gene>
    <name evidence="2" type="ORF">CEXT_128841</name>
</gene>
<sequence length="85" mass="10029">MTDTFSSWLTKTTSDRHWVFRHGRNFPSTRQSHSVISDFWSRTRQGKEKKKEKRKHPLSHPHTQKSLGRIKPIKSNCIQKTTGVK</sequence>
<protein>
    <submittedName>
        <fullName evidence="2">Uncharacterized protein</fullName>
    </submittedName>
</protein>
<dbReference type="Proteomes" id="UP001054945">
    <property type="component" value="Unassembled WGS sequence"/>
</dbReference>
<evidence type="ECO:0000256" key="1">
    <source>
        <dbReference type="SAM" id="MobiDB-lite"/>
    </source>
</evidence>